<accession>Q54QD8</accession>
<dbReference type="HOGENOM" id="CLU_350737_0_0_1"/>
<dbReference type="InParanoid" id="Q54QD8"/>
<name>Q54QD8_DICDI</name>
<dbReference type="PANTHER" id="PTHR32457:SF62">
    <property type="entry name" value="F-BOX DOMAIN-CONTAINING PROTEIN-RELATED"/>
    <property type="match status" value="1"/>
</dbReference>
<dbReference type="EMBL" id="AAFI02000058">
    <property type="protein sequence ID" value="EAL65486.1"/>
    <property type="molecule type" value="Genomic_DNA"/>
</dbReference>
<comment type="caution">
    <text evidence="1">The sequence shown here is derived from an EMBL/GenBank/DDBJ whole genome shotgun (WGS) entry which is preliminary data.</text>
</comment>
<organism evidence="1 2">
    <name type="scientific">Dictyostelium discoideum</name>
    <name type="common">Social amoeba</name>
    <dbReference type="NCBI Taxonomy" id="44689"/>
    <lineage>
        <taxon>Eukaryota</taxon>
        <taxon>Amoebozoa</taxon>
        <taxon>Evosea</taxon>
        <taxon>Eumycetozoa</taxon>
        <taxon>Dictyostelia</taxon>
        <taxon>Dictyosteliales</taxon>
        <taxon>Dictyosteliaceae</taxon>
        <taxon>Dictyostelium</taxon>
    </lineage>
</organism>
<dbReference type="GeneID" id="8624330"/>
<protein>
    <submittedName>
        <fullName evidence="1">Uncharacterized protein</fullName>
    </submittedName>
</protein>
<evidence type="ECO:0000313" key="1">
    <source>
        <dbReference type="EMBL" id="EAL65486.1"/>
    </source>
</evidence>
<dbReference type="VEuPathDB" id="AmoebaDB:DDB_G0283997"/>
<dbReference type="KEGG" id="ddi:DDB_G0283997"/>
<dbReference type="Proteomes" id="UP000002195">
    <property type="component" value="Unassembled WGS sequence"/>
</dbReference>
<gene>
    <name evidence="1" type="ORF">DDB_G0283997</name>
</gene>
<sequence length="803" mass="94323">MNKLYKLLKYEKLNSNLKKLPIKIFNSFKSLKTKKELLNLKILSSSGISEKESFNQYYSKEFSIDIEYEELLLQIYYKYYKYNEAKDNIDYSINKIVNSDSNTDKLRELQKLRDLEDFHTLKHGVASPIGIDASSKFITLYKYFSIYEGNEILLEEIKNLISSKNVKYFPLIDYIESDSGHQLYSQNHRFQSIQVLEYFVSYKSKDNLYGFTLENSSLFTFINAISQCNIEELQFIDSLNSKLCGVPNDHKFLSTNCSFQQHHDLLVYLNLTGFHSFSKLNFTKICKEFLEINQLEFKKVNLEGFSIFEINEIFTIALKNLDFKFLHLMVNCMDPNYFSVDFPYGLESTPRIIFNKQGEIYQIVGDCITSIIKLMEMFINKFIEILNNNNNNNGNQQKKKKKPFQIHIWYNFKFILSIYQSFGSSSSLNDAQEYYDCIRDDDDDPNDCLDFIIGCGQEGIFKNSFYNIINTLIHWLSNEKFNDLSSTTFLGHFTVINNAVLEFCLNIKRVDLFFEQLDYIQGYIDLANKSYGYRLDRSFPHYSFTYSSPSTTLLPSSSLVIPQQVLERVSHFSENQTAFPKVINSFKYSKQVIRLAGEVLGLESTQSTMDSCRLDIASFLLENYDIQGLNFSLGKYRNNSYCIYREVQYLLENHFDKIQSNLLHKLFNSNSTQSLNDILKTTFPQIKKLFYQTGVNGYEKSEQDFLVFINSTKIKKQRESIEKLELFYNNNIKEITKILDSLFDKSYKQEILPILKKEENRYVDKKNNLFAKHFSRGEIVLCELILKHYPNQFKISNYLIKVH</sequence>
<reference evidence="1 2" key="1">
    <citation type="journal article" date="2005" name="Nature">
        <title>The genome of the social amoeba Dictyostelium discoideum.</title>
        <authorList>
            <consortium name="The Dictyostelium discoideum Sequencing Consortium"/>
            <person name="Eichinger L."/>
            <person name="Pachebat J.A."/>
            <person name="Glockner G."/>
            <person name="Rajandream M.A."/>
            <person name="Sucgang R."/>
            <person name="Berriman M."/>
            <person name="Song J."/>
            <person name="Olsen R."/>
            <person name="Szafranski K."/>
            <person name="Xu Q."/>
            <person name="Tunggal B."/>
            <person name="Kummerfeld S."/>
            <person name="Madera M."/>
            <person name="Konfortov B.A."/>
            <person name="Rivero F."/>
            <person name="Bankier A.T."/>
            <person name="Lehmann R."/>
            <person name="Hamlin N."/>
            <person name="Davies R."/>
            <person name="Gaudet P."/>
            <person name="Fey P."/>
            <person name="Pilcher K."/>
            <person name="Chen G."/>
            <person name="Saunders D."/>
            <person name="Sodergren E."/>
            <person name="Davis P."/>
            <person name="Kerhornou A."/>
            <person name="Nie X."/>
            <person name="Hall N."/>
            <person name="Anjard C."/>
            <person name="Hemphill L."/>
            <person name="Bason N."/>
            <person name="Farbrother P."/>
            <person name="Desany B."/>
            <person name="Just E."/>
            <person name="Morio T."/>
            <person name="Rost R."/>
            <person name="Churcher C."/>
            <person name="Cooper J."/>
            <person name="Haydock S."/>
            <person name="van Driessche N."/>
            <person name="Cronin A."/>
            <person name="Goodhead I."/>
            <person name="Muzny D."/>
            <person name="Mourier T."/>
            <person name="Pain A."/>
            <person name="Lu M."/>
            <person name="Harper D."/>
            <person name="Lindsay R."/>
            <person name="Hauser H."/>
            <person name="James K."/>
            <person name="Quiles M."/>
            <person name="Madan Babu M."/>
            <person name="Saito T."/>
            <person name="Buchrieser C."/>
            <person name="Wardroper A."/>
            <person name="Felder M."/>
            <person name="Thangavelu M."/>
            <person name="Johnson D."/>
            <person name="Knights A."/>
            <person name="Loulseged H."/>
            <person name="Mungall K."/>
            <person name="Oliver K."/>
            <person name="Price C."/>
            <person name="Quail M.A."/>
            <person name="Urushihara H."/>
            <person name="Hernandez J."/>
            <person name="Rabbinowitsch E."/>
            <person name="Steffen D."/>
            <person name="Sanders M."/>
            <person name="Ma J."/>
            <person name="Kohara Y."/>
            <person name="Sharp S."/>
            <person name="Simmonds M."/>
            <person name="Spiegler S."/>
            <person name="Tivey A."/>
            <person name="Sugano S."/>
            <person name="White B."/>
            <person name="Walker D."/>
            <person name="Woodward J."/>
            <person name="Winckler T."/>
            <person name="Tanaka Y."/>
            <person name="Shaulsky G."/>
            <person name="Schleicher M."/>
            <person name="Weinstock G."/>
            <person name="Rosenthal A."/>
            <person name="Cox E.C."/>
            <person name="Chisholm R.L."/>
            <person name="Gibbs R."/>
            <person name="Loomis W.F."/>
            <person name="Platzer M."/>
            <person name="Kay R.R."/>
            <person name="Williams J."/>
            <person name="Dear P.H."/>
            <person name="Noegel A.A."/>
            <person name="Barrell B."/>
            <person name="Kuspa A."/>
        </authorList>
    </citation>
    <scope>NUCLEOTIDE SEQUENCE [LARGE SCALE GENOMIC DNA]</scope>
    <source>
        <strain evidence="1 2">AX4</strain>
    </source>
</reference>
<dbReference type="PaxDb" id="44689-DDB0218555"/>
<evidence type="ECO:0000313" key="2">
    <source>
        <dbReference type="Proteomes" id="UP000002195"/>
    </source>
</evidence>
<dbReference type="RefSeq" id="XP_638806.1">
    <property type="nucleotide sequence ID" value="XM_633714.1"/>
</dbReference>
<proteinExistence type="predicted"/>
<keyword evidence="2" id="KW-1185">Reference proteome</keyword>
<dbReference type="PANTHER" id="PTHR32457">
    <property type="entry name" value="F-BOX DOMAIN-CONTAINING PROTEIN-RELATED"/>
    <property type="match status" value="1"/>
</dbReference>
<dbReference type="AlphaFoldDB" id="Q54QD8"/>